<dbReference type="Proteomes" id="UP000708208">
    <property type="component" value="Unassembled WGS sequence"/>
</dbReference>
<dbReference type="PANTHER" id="PTHR10974:SF6">
    <property type="entry name" value="PROTEIN CBG19234"/>
    <property type="match status" value="1"/>
</dbReference>
<accession>A0A8J2PGS3</accession>
<dbReference type="InterPro" id="IPR004245">
    <property type="entry name" value="DUF229"/>
</dbReference>
<dbReference type="AlphaFoldDB" id="A0A8J2PGS3"/>
<reference evidence="1" key="1">
    <citation type="submission" date="2021-06" db="EMBL/GenBank/DDBJ databases">
        <authorList>
            <person name="Hodson N. C."/>
            <person name="Mongue J. A."/>
            <person name="Jaron S. K."/>
        </authorList>
    </citation>
    <scope>NUCLEOTIDE SEQUENCE</scope>
</reference>
<comment type="caution">
    <text evidence="1">The sequence shown here is derived from an EMBL/GenBank/DDBJ whole genome shotgun (WGS) entry which is preliminary data.</text>
</comment>
<proteinExistence type="predicted"/>
<dbReference type="Pfam" id="PF02995">
    <property type="entry name" value="DUF229"/>
    <property type="match status" value="2"/>
</dbReference>
<gene>
    <name evidence="1" type="ORF">AFUS01_LOCUS39102</name>
</gene>
<name>A0A8J2PGS3_9HEXA</name>
<protein>
    <recommendedName>
        <fullName evidence="3">DUF229 domain containing protein</fullName>
    </recommendedName>
</protein>
<organism evidence="1 2">
    <name type="scientific">Allacma fusca</name>
    <dbReference type="NCBI Taxonomy" id="39272"/>
    <lineage>
        <taxon>Eukaryota</taxon>
        <taxon>Metazoa</taxon>
        <taxon>Ecdysozoa</taxon>
        <taxon>Arthropoda</taxon>
        <taxon>Hexapoda</taxon>
        <taxon>Collembola</taxon>
        <taxon>Symphypleona</taxon>
        <taxon>Sminthuridae</taxon>
        <taxon>Allacma</taxon>
    </lineage>
</organism>
<sequence>MVLDLEAAGPITVLVDLPGCVIPWEVETFEVPKSDKITCDISRPRITYVQGNKIFLNTSFKDAECCYKGLIRRPDSGSTISKTEECVKIGEETYVTKYDAVVVICNVRGDVYDDYHAIVRRKTPVPSNTDVPNVVIIGLDSVSRFHFHTLMPKTKQALDELGSIEMLGYMKVHNDWYQASPITMPSVGDNTFPNSVAFLTGYKLNQVIPFCFNISKIFDICPLIWNNISMATAILEDAPSLSIFNFFNPPATHYLRPLMLATLNDNYPHKMMFPCVGSRTTETFVLEHIQQLMEYEAPLFSYTWLTSLAHENVDNLPGADLVFSKFILSLNLSNTILVFMSDHGHRYGNSRTTFNGWFNDKLPFFTITMPSRVKNFLGDQRIQILKSNSRKLTTPFDAYHTLRDILEAYNVKEFDNPPVMINGKLFPRTQGQSLFSNISPDRTCAQAGIPKDFCACADLRGMDLKDPIIQKTVRYAISRINKWIPRRCRVIDVSQITAAAKLNENEFVVGFTTKPGGFQLETMGSFDGSMKDYRISRVNKMTAVWCLNDWFLEFYCYCDFFGFLEELVLGKYR</sequence>
<evidence type="ECO:0000313" key="2">
    <source>
        <dbReference type="Proteomes" id="UP000708208"/>
    </source>
</evidence>
<dbReference type="EMBL" id="CAJVCH010550605">
    <property type="protein sequence ID" value="CAG7829228.1"/>
    <property type="molecule type" value="Genomic_DNA"/>
</dbReference>
<evidence type="ECO:0000313" key="1">
    <source>
        <dbReference type="EMBL" id="CAG7829228.1"/>
    </source>
</evidence>
<keyword evidence="2" id="KW-1185">Reference proteome</keyword>
<dbReference type="OrthoDB" id="413313at2759"/>
<dbReference type="PANTHER" id="PTHR10974">
    <property type="entry name" value="FI08016P-RELATED"/>
    <property type="match status" value="1"/>
</dbReference>
<dbReference type="CDD" id="cd16021">
    <property type="entry name" value="ALP_like"/>
    <property type="match status" value="1"/>
</dbReference>
<evidence type="ECO:0008006" key="3">
    <source>
        <dbReference type="Google" id="ProtNLM"/>
    </source>
</evidence>
<dbReference type="GO" id="GO:0005615">
    <property type="term" value="C:extracellular space"/>
    <property type="evidence" value="ECO:0007669"/>
    <property type="project" value="TreeGrafter"/>
</dbReference>